<sequence length="122" mass="12431">MNDRVAVSDAASDAVSGGVNRTVDDAAATGGMGGAQAAEAEPAAGRGVTPGRGRARRRRRVVALSPRDQARVARGQNPEDLARADYEHDALSGPAEGLDAPAPGGAGSNDARLRRDVPPHWG</sequence>
<feature type="compositionally biased region" description="Low complexity" evidence="1">
    <location>
        <begin position="35"/>
        <end position="52"/>
    </location>
</feature>
<protein>
    <submittedName>
        <fullName evidence="2">Uncharacterized protein</fullName>
    </submittedName>
</protein>
<name>F2UXF6_ACTVI</name>
<feature type="compositionally biased region" description="Basic and acidic residues" evidence="1">
    <location>
        <begin position="111"/>
        <end position="122"/>
    </location>
</feature>
<evidence type="ECO:0000313" key="2">
    <source>
        <dbReference type="EMBL" id="EGE38640.2"/>
    </source>
</evidence>
<evidence type="ECO:0000256" key="1">
    <source>
        <dbReference type="SAM" id="MobiDB-lite"/>
    </source>
</evidence>
<proteinExistence type="predicted"/>
<dbReference type="HOGENOM" id="CLU_2165550_0_0_11"/>
<comment type="caution">
    <text evidence="2">The sequence shown here is derived from an EMBL/GenBank/DDBJ whole genome shotgun (WGS) entry which is preliminary data.</text>
</comment>
<reference evidence="2 3" key="2">
    <citation type="submission" date="2011-10" db="EMBL/GenBank/DDBJ databases">
        <title>The Genome Sequence of Actinomyces viscosus C505.</title>
        <authorList>
            <consortium name="The Broad Institute Genome Sequencing Platform"/>
            <consortium name="The Broad Institute Genome Sequencing Center for Infectious Disease"/>
            <person name="Earl A."/>
            <person name="Ward D."/>
            <person name="Feldgarden M."/>
            <person name="Gevers D."/>
            <person name="Sibley C.D."/>
            <person name="Field T.R."/>
            <person name="Grinwis M."/>
            <person name="Eshaghurshan C.S."/>
            <person name="Surette M.G."/>
            <person name="Young S.K."/>
            <person name="Zeng Q."/>
            <person name="Gargeya S."/>
            <person name="Fitzgerald M."/>
            <person name="Haas B."/>
            <person name="Abouelleil A."/>
            <person name="Alvarado L."/>
            <person name="Arachchi H.M."/>
            <person name="Berlin A."/>
            <person name="Brown A."/>
            <person name="Chapman S.B."/>
            <person name="Chen Z."/>
            <person name="Dunbar C."/>
            <person name="Freedman E."/>
            <person name="Gearin G."/>
            <person name="Goldberg J."/>
            <person name="Griggs A."/>
            <person name="Gujja S."/>
            <person name="Heiman D."/>
            <person name="Howarth C."/>
            <person name="Larson L."/>
            <person name="Lui A."/>
            <person name="MacDonald P.J.P."/>
            <person name="Montmayeur A."/>
            <person name="Murphy C."/>
            <person name="Neiman D."/>
            <person name="Pearson M."/>
            <person name="Priest M."/>
            <person name="Roberts A."/>
            <person name="Saif S."/>
            <person name="Shea T."/>
            <person name="Shenoy N."/>
            <person name="Sisk P."/>
            <person name="Stolte C."/>
            <person name="Sykes S."/>
            <person name="Wortman J."/>
            <person name="Nusbaum C."/>
            <person name="Birren B."/>
        </authorList>
    </citation>
    <scope>NUCLEOTIDE SEQUENCE [LARGE SCALE GENOMIC DNA]</scope>
    <source>
        <strain evidence="2 3">C505</strain>
    </source>
</reference>
<organism evidence="2 3">
    <name type="scientific">Actinomyces viscosus C505</name>
    <dbReference type="NCBI Taxonomy" id="562973"/>
    <lineage>
        <taxon>Bacteria</taxon>
        <taxon>Bacillati</taxon>
        <taxon>Actinomycetota</taxon>
        <taxon>Actinomycetes</taxon>
        <taxon>Actinomycetales</taxon>
        <taxon>Actinomycetaceae</taxon>
        <taxon>Actinomyces</taxon>
    </lineage>
</organism>
<feature type="compositionally biased region" description="Basic and acidic residues" evidence="1">
    <location>
        <begin position="80"/>
        <end position="90"/>
    </location>
</feature>
<evidence type="ECO:0000313" key="3">
    <source>
        <dbReference type="Proteomes" id="UP000004668"/>
    </source>
</evidence>
<accession>F2UXF6</accession>
<dbReference type="AlphaFoldDB" id="F2UXF6"/>
<reference evidence="3" key="1">
    <citation type="submission" date="2010-02" db="EMBL/GenBank/DDBJ databases">
        <title>The Genome Sequence of Prevotella oris strain C735.</title>
        <authorList>
            <consortium name="The Broad Institute Genome Sequencing Platform"/>
            <person name="Ward D."/>
            <person name="Feldgarden M."/>
            <person name="Earl A."/>
            <person name="Young S.K."/>
            <person name="Zeng Q."/>
            <person name="Koehrsen M."/>
            <person name="Alvarado L."/>
            <person name="Berlin A."/>
            <person name="Bochicchio J."/>
            <person name="Borenstein D."/>
            <person name="Chapman S.B."/>
            <person name="Chen Z."/>
            <person name="Engels R."/>
            <person name="Freedman E."/>
            <person name="Gellesch M."/>
            <person name="Goldberg J."/>
            <person name="Griggs A."/>
            <person name="Gujja S."/>
            <person name="Heilman E."/>
            <person name="Heiman D."/>
            <person name="Hepburn T."/>
            <person name="Howarth C."/>
            <person name="Jen D."/>
            <person name="Larson L."/>
            <person name="Mehta T."/>
            <person name="Park D."/>
            <person name="Pearson M."/>
            <person name="Roberts A."/>
            <person name="Saif S."/>
            <person name="Shea T."/>
            <person name="Shenoy N."/>
            <person name="Sisk P."/>
            <person name="Stolte C."/>
            <person name="Sykes S."/>
            <person name="Thomson T."/>
            <person name="Walk T."/>
            <person name="White J."/>
            <person name="Yandava C."/>
            <person name="Sibley C.D."/>
            <person name="Field T.R."/>
            <person name="Grinwis M."/>
            <person name="Eshaghurshan C.S."/>
            <person name="Surette M.G."/>
            <person name="Haas B."/>
            <person name="Nusbaum C."/>
            <person name="Birren B."/>
        </authorList>
    </citation>
    <scope>NUCLEOTIDE SEQUENCE [LARGE SCALE GENOMIC DNA]</scope>
    <source>
        <strain evidence="3">C505</strain>
    </source>
</reference>
<gene>
    <name evidence="2" type="ORF">HMPREF0059_01502</name>
</gene>
<feature type="region of interest" description="Disordered" evidence="1">
    <location>
        <begin position="1"/>
        <end position="122"/>
    </location>
</feature>
<dbReference type="eggNOG" id="ENOG503198H">
    <property type="taxonomic scope" value="Bacteria"/>
</dbReference>
<dbReference type="EMBL" id="ACRE02000085">
    <property type="protein sequence ID" value="EGE38640.2"/>
    <property type="molecule type" value="Genomic_DNA"/>
</dbReference>
<dbReference type="Proteomes" id="UP000004668">
    <property type="component" value="Unassembled WGS sequence"/>
</dbReference>
<feature type="compositionally biased region" description="Low complexity" evidence="1">
    <location>
        <begin position="1"/>
        <end position="19"/>
    </location>
</feature>